<dbReference type="InterPro" id="IPR045076">
    <property type="entry name" value="MutS"/>
</dbReference>
<evidence type="ECO:0000256" key="6">
    <source>
        <dbReference type="ARBA" id="ARBA00023125"/>
    </source>
</evidence>
<dbReference type="InterPro" id="IPR007695">
    <property type="entry name" value="DNA_mismatch_repair_MutS-lik_N"/>
</dbReference>
<dbReference type="GO" id="GO:0003684">
    <property type="term" value="F:damaged DNA binding"/>
    <property type="evidence" value="ECO:0007669"/>
    <property type="project" value="UniProtKB-UniRule"/>
</dbReference>
<dbReference type="PIRSF" id="PIRSF037677">
    <property type="entry name" value="DNA_mis_repair_Msh6"/>
    <property type="match status" value="1"/>
</dbReference>
<dbReference type="NCBIfam" id="TIGR01070">
    <property type="entry name" value="mutS1"/>
    <property type="match status" value="1"/>
</dbReference>
<dbReference type="SMART" id="SM00533">
    <property type="entry name" value="MUTSd"/>
    <property type="match status" value="1"/>
</dbReference>
<keyword evidence="4 9" id="KW-0227">DNA damage</keyword>
<dbReference type="InterPro" id="IPR036187">
    <property type="entry name" value="DNA_mismatch_repair_MutS_sf"/>
</dbReference>
<dbReference type="InterPro" id="IPR000432">
    <property type="entry name" value="DNA_mismatch_repair_MutS_C"/>
</dbReference>
<dbReference type="NCBIfam" id="NF003810">
    <property type="entry name" value="PRK05399.1"/>
    <property type="match status" value="1"/>
</dbReference>
<dbReference type="PANTHER" id="PTHR11361:SF34">
    <property type="entry name" value="DNA MISMATCH REPAIR PROTEIN MSH1, MITOCHONDRIAL"/>
    <property type="match status" value="1"/>
</dbReference>
<dbReference type="Gene3D" id="3.40.1170.10">
    <property type="entry name" value="DNA repair protein MutS, domain I"/>
    <property type="match status" value="1"/>
</dbReference>
<dbReference type="PANTHER" id="PTHR11361">
    <property type="entry name" value="DNA MISMATCH REPAIR PROTEIN MUTS FAMILY MEMBER"/>
    <property type="match status" value="1"/>
</dbReference>
<dbReference type="SUPFAM" id="SSF52540">
    <property type="entry name" value="P-loop containing nucleoside triphosphate hydrolases"/>
    <property type="match status" value="1"/>
</dbReference>
<dbReference type="Proteomes" id="UP000614424">
    <property type="component" value="Unassembled WGS sequence"/>
</dbReference>
<dbReference type="Pfam" id="PF00488">
    <property type="entry name" value="MutS_V"/>
    <property type="match status" value="1"/>
</dbReference>
<dbReference type="Gene3D" id="3.30.420.110">
    <property type="entry name" value="MutS, connector domain"/>
    <property type="match status" value="1"/>
</dbReference>
<evidence type="ECO:0000256" key="11">
    <source>
        <dbReference type="SAM" id="MobiDB-lite"/>
    </source>
</evidence>
<dbReference type="InterPro" id="IPR027417">
    <property type="entry name" value="P-loop_NTPase"/>
</dbReference>
<dbReference type="EMBL" id="JACNJZ010000030">
    <property type="protein sequence ID" value="MBC8316388.1"/>
    <property type="molecule type" value="Genomic_DNA"/>
</dbReference>
<keyword evidence="7 9" id="KW-0234">DNA repair</keyword>
<evidence type="ECO:0000256" key="5">
    <source>
        <dbReference type="ARBA" id="ARBA00022840"/>
    </source>
</evidence>
<evidence type="ECO:0000256" key="4">
    <source>
        <dbReference type="ARBA" id="ARBA00022763"/>
    </source>
</evidence>
<dbReference type="GO" id="GO:0140664">
    <property type="term" value="F:ATP-dependent DNA damage sensor activity"/>
    <property type="evidence" value="ECO:0007669"/>
    <property type="project" value="InterPro"/>
</dbReference>
<dbReference type="AlphaFoldDB" id="A0A8J6TDB0"/>
<feature type="binding site" evidence="9">
    <location>
        <begin position="646"/>
        <end position="653"/>
    </location>
    <ligand>
        <name>ATP</name>
        <dbReference type="ChEBI" id="CHEBI:30616"/>
    </ligand>
</feature>
<dbReference type="SUPFAM" id="SSF48334">
    <property type="entry name" value="DNA repair protein MutS, domain III"/>
    <property type="match status" value="1"/>
</dbReference>
<dbReference type="InterPro" id="IPR007696">
    <property type="entry name" value="DNA_mismatch_repair_MutS_core"/>
</dbReference>
<dbReference type="InterPro" id="IPR017261">
    <property type="entry name" value="DNA_mismatch_repair_MutS/MSH"/>
</dbReference>
<dbReference type="Pfam" id="PF05190">
    <property type="entry name" value="MutS_IV"/>
    <property type="match status" value="1"/>
</dbReference>
<dbReference type="GO" id="GO:0006298">
    <property type="term" value="P:mismatch repair"/>
    <property type="evidence" value="ECO:0007669"/>
    <property type="project" value="UniProtKB-UniRule"/>
</dbReference>
<accession>A0A8J6TDB0</accession>
<keyword evidence="5 9" id="KW-0067">ATP-binding</keyword>
<evidence type="ECO:0000256" key="7">
    <source>
        <dbReference type="ARBA" id="ARBA00023204"/>
    </source>
</evidence>
<dbReference type="FunFam" id="3.40.50.300:FF:000870">
    <property type="entry name" value="MutS protein homolog 4"/>
    <property type="match status" value="1"/>
</dbReference>
<evidence type="ECO:0000256" key="8">
    <source>
        <dbReference type="ARBA" id="ARBA00024647"/>
    </source>
</evidence>
<dbReference type="InterPro" id="IPR007861">
    <property type="entry name" value="DNA_mismatch_repair_MutS_clamp"/>
</dbReference>
<dbReference type="InterPro" id="IPR005748">
    <property type="entry name" value="DNA_mismatch_repair_MutS"/>
</dbReference>
<dbReference type="Pfam" id="PF05192">
    <property type="entry name" value="MutS_III"/>
    <property type="match status" value="1"/>
</dbReference>
<dbReference type="GO" id="GO:0005524">
    <property type="term" value="F:ATP binding"/>
    <property type="evidence" value="ECO:0007669"/>
    <property type="project" value="UniProtKB-UniRule"/>
</dbReference>
<dbReference type="InterPro" id="IPR016151">
    <property type="entry name" value="DNA_mismatch_repair_MutS_N"/>
</dbReference>
<dbReference type="Gene3D" id="6.10.140.430">
    <property type="match status" value="1"/>
</dbReference>
<comment type="caution">
    <text evidence="13">The sequence shown here is derived from an EMBL/GenBank/DDBJ whole genome shotgun (WGS) entry which is preliminary data.</text>
</comment>
<feature type="region of interest" description="Disordered" evidence="11">
    <location>
        <begin position="837"/>
        <end position="864"/>
    </location>
</feature>
<evidence type="ECO:0000256" key="9">
    <source>
        <dbReference type="HAMAP-Rule" id="MF_00096"/>
    </source>
</evidence>
<dbReference type="InterPro" id="IPR007860">
    <property type="entry name" value="DNA_mmatch_repair_MutS_con_dom"/>
</dbReference>
<feature type="compositionally biased region" description="Basic residues" evidence="11">
    <location>
        <begin position="844"/>
        <end position="853"/>
    </location>
</feature>
<dbReference type="SUPFAM" id="SSF53150">
    <property type="entry name" value="DNA repair protein MutS, domain II"/>
    <property type="match status" value="1"/>
</dbReference>
<name>A0A8J6TDB0_9BACT</name>
<dbReference type="GO" id="GO:0005829">
    <property type="term" value="C:cytosol"/>
    <property type="evidence" value="ECO:0007669"/>
    <property type="project" value="TreeGrafter"/>
</dbReference>
<reference evidence="13 14" key="1">
    <citation type="submission" date="2020-08" db="EMBL/GenBank/DDBJ databases">
        <title>Bridging the membrane lipid divide: bacteria of the FCB group superphylum have the potential to synthesize archaeal ether lipids.</title>
        <authorList>
            <person name="Villanueva L."/>
            <person name="Von Meijenfeldt F.A.B."/>
            <person name="Westbye A.B."/>
            <person name="Yadav S."/>
            <person name="Hopmans E.C."/>
            <person name="Dutilh B.E."/>
            <person name="Sinninghe Damste J.S."/>
        </authorList>
    </citation>
    <scope>NUCLEOTIDE SEQUENCE [LARGE SCALE GENOMIC DNA]</scope>
    <source>
        <strain evidence="13">NIOZ-UU47</strain>
    </source>
</reference>
<dbReference type="SUPFAM" id="SSF55271">
    <property type="entry name" value="DNA repair protein MutS, domain I"/>
    <property type="match status" value="1"/>
</dbReference>
<dbReference type="Pfam" id="PF01624">
    <property type="entry name" value="MutS_I"/>
    <property type="match status" value="1"/>
</dbReference>
<evidence type="ECO:0000256" key="3">
    <source>
        <dbReference type="ARBA" id="ARBA00022741"/>
    </source>
</evidence>
<dbReference type="HAMAP" id="MF_00096">
    <property type="entry name" value="MutS"/>
    <property type="match status" value="1"/>
</dbReference>
<feature type="domain" description="DNA mismatch repair proteins mutS family" evidence="12">
    <location>
        <begin position="720"/>
        <end position="736"/>
    </location>
</feature>
<dbReference type="Gene3D" id="3.40.50.300">
    <property type="entry name" value="P-loop containing nucleotide triphosphate hydrolases"/>
    <property type="match status" value="1"/>
</dbReference>
<dbReference type="PROSITE" id="PS00486">
    <property type="entry name" value="DNA_MISMATCH_REPAIR_2"/>
    <property type="match status" value="1"/>
</dbReference>
<dbReference type="Pfam" id="PF05188">
    <property type="entry name" value="MutS_II"/>
    <property type="match status" value="1"/>
</dbReference>
<dbReference type="GO" id="GO:0030983">
    <property type="term" value="F:mismatched DNA binding"/>
    <property type="evidence" value="ECO:0007669"/>
    <property type="project" value="InterPro"/>
</dbReference>
<organism evidence="13 14">
    <name type="scientific">Candidatus Desulfobia pelagia</name>
    <dbReference type="NCBI Taxonomy" id="2841692"/>
    <lineage>
        <taxon>Bacteria</taxon>
        <taxon>Pseudomonadati</taxon>
        <taxon>Thermodesulfobacteriota</taxon>
        <taxon>Desulfobulbia</taxon>
        <taxon>Desulfobulbales</taxon>
        <taxon>Desulfobulbaceae</taxon>
        <taxon>Candidatus Desulfobia</taxon>
    </lineage>
</organism>
<evidence type="ECO:0000256" key="10">
    <source>
        <dbReference type="RuleBase" id="RU003756"/>
    </source>
</evidence>
<evidence type="ECO:0000313" key="14">
    <source>
        <dbReference type="Proteomes" id="UP000614424"/>
    </source>
</evidence>
<dbReference type="FunFam" id="3.40.1170.10:FF:000001">
    <property type="entry name" value="DNA mismatch repair protein MutS"/>
    <property type="match status" value="1"/>
</dbReference>
<proteinExistence type="inferred from homology"/>
<comment type="function">
    <text evidence="8 9">This protein is involved in the repair of mismatches in DNA. It is possible that it carries out the mismatch recognition step. This protein has a weak ATPase activity.</text>
</comment>
<evidence type="ECO:0000256" key="2">
    <source>
        <dbReference type="ARBA" id="ARBA00021982"/>
    </source>
</evidence>
<keyword evidence="3 9" id="KW-0547">Nucleotide-binding</keyword>
<dbReference type="Gene3D" id="1.10.1420.10">
    <property type="match status" value="2"/>
</dbReference>
<evidence type="ECO:0000259" key="12">
    <source>
        <dbReference type="PROSITE" id="PS00486"/>
    </source>
</evidence>
<comment type="similarity">
    <text evidence="1 9 10">Belongs to the DNA mismatch repair MutS family.</text>
</comment>
<dbReference type="InterPro" id="IPR036678">
    <property type="entry name" value="MutS_con_dom_sf"/>
</dbReference>
<dbReference type="SMART" id="SM00534">
    <property type="entry name" value="MUTSac"/>
    <property type="match status" value="1"/>
</dbReference>
<protein>
    <recommendedName>
        <fullName evidence="2 9">DNA mismatch repair protein MutS</fullName>
    </recommendedName>
</protein>
<evidence type="ECO:0000256" key="1">
    <source>
        <dbReference type="ARBA" id="ARBA00006271"/>
    </source>
</evidence>
<sequence length="897" mass="99624">MSEPEKTKLKITPMLRQYLAIKEQHQDAILFYRLGDFYEMFFDDAVVASKVLGITLTSRNSKDDENRIPLCGVPHHAASSYLAKLVNSGYRVAVCEQVEDPSEAKGVVKREVVRVVSPGVVTEDQILDEKANRYLACVFRKDVWGVSFIDISTGEFLVAEHEEESGLVDELTRMAPAELLVADDGDDPEDILSQLDAVCLTRRPASIFHRENAREALLDHFQVSNLAGFGCDHMRAGINAAGALLSYLQDTQKTALGHIEKLTVIDPENVLVVDDSSRRNLELIQTIVGGNREGSLLATLDMTVTPMGARLLKKNLLFPLRDSLEINRRLDTVEFLHGGNEFSPASLTSLGIDNFSPGRKNLGNLREALRETLAGVYDVERLNSRVVLGSANARDLTALKLSLASLPRLRELAAGTRGILKDDSVQLDILADVHGLLEESIREDSPVSLRDGKLIKRGCSEELDELVSILTDGKKHILALEAKERERTGIAKLKIGFNRVFGYYLEISRGQLDNVPENYIRKQTLVNAERFITPELKDFESRVLGAEEKRLELEYRLFIDIRSKVAAASSRILMAASFIAQVDFFAGLAEVASRFHYIRPQVSDDDEIVIREGRHPVIERSLPAGKFVPNDVHLDQNSQRVLIITGPNMAGKSTVLRQTALIALMAHMGSFVPAAEAKIGLTDRIFTRVGAMDDLRRGQSTFMVEMNETANILNNATEKSLVILDEIGRGTSTFDGLAIAWAVTEDLVNKNGKGVKTIFATHYHELTELSRLHKRVKNFNIAVREWDDTIIFLHKLLPGGTNRSYGIQVAALAGVPKRVVNRANELLHNIEKGEFTSEGQPRIAPRKAGKSKHPSQPALFSSENDALRKRLKDIDPNSLTPLEALNVLYELKKDATK</sequence>
<dbReference type="CDD" id="cd03284">
    <property type="entry name" value="ABC_MutS1"/>
    <property type="match status" value="1"/>
</dbReference>
<evidence type="ECO:0000313" key="13">
    <source>
        <dbReference type="EMBL" id="MBC8316388.1"/>
    </source>
</evidence>
<keyword evidence="6 9" id="KW-0238">DNA-binding</keyword>
<gene>
    <name evidence="9 13" type="primary">mutS</name>
    <name evidence="13" type="ORF">H8E41_00680</name>
</gene>